<sequence>MITLLLVVYTLIAAFLAYYLLSHQNRPFLTFDPTEKPSVHHAAQYGGWLMAVVAVASVVTIFVQSTALIAIVLASGCLIMMAVGMLLMSFM</sequence>
<proteinExistence type="predicted"/>
<keyword evidence="3" id="KW-1185">Reference proteome</keyword>
<feature type="transmembrane region" description="Helical" evidence="1">
    <location>
        <begin position="42"/>
        <end position="62"/>
    </location>
</feature>
<keyword evidence="1" id="KW-1133">Transmembrane helix</keyword>
<comment type="caution">
    <text evidence="2">The sequence shown here is derived from an EMBL/GenBank/DDBJ whole genome shotgun (WGS) entry which is preliminary data.</text>
</comment>
<organism evidence="2 3">
    <name type="scientific">Lactiplantibacillus fabifermentans DSM 21115</name>
    <dbReference type="NCBI Taxonomy" id="1413187"/>
    <lineage>
        <taxon>Bacteria</taxon>
        <taxon>Bacillati</taxon>
        <taxon>Bacillota</taxon>
        <taxon>Bacilli</taxon>
        <taxon>Lactobacillales</taxon>
        <taxon>Lactobacillaceae</taxon>
        <taxon>Lactiplantibacillus</taxon>
    </lineage>
</organism>
<evidence type="ECO:0000256" key="1">
    <source>
        <dbReference type="SAM" id="Phobius"/>
    </source>
</evidence>
<name>A0A0R2NEF7_9LACO</name>
<protein>
    <recommendedName>
        <fullName evidence="4">Integral membrane protein</fullName>
    </recommendedName>
</protein>
<evidence type="ECO:0000313" key="2">
    <source>
        <dbReference type="EMBL" id="KRO22285.1"/>
    </source>
</evidence>
<keyword evidence="1" id="KW-0812">Transmembrane</keyword>
<feature type="transmembrane region" description="Helical" evidence="1">
    <location>
        <begin position="68"/>
        <end position="90"/>
    </location>
</feature>
<feature type="transmembrane region" description="Helical" evidence="1">
    <location>
        <begin position="6"/>
        <end position="21"/>
    </location>
</feature>
<evidence type="ECO:0008006" key="4">
    <source>
        <dbReference type="Google" id="ProtNLM"/>
    </source>
</evidence>
<reference evidence="2 3" key="1">
    <citation type="journal article" date="2015" name="Genome Announc.">
        <title>Expanding the biotechnology potential of lactobacilli through comparative genomics of 213 strains and associated genera.</title>
        <authorList>
            <person name="Sun Z."/>
            <person name="Harris H.M."/>
            <person name="McCann A."/>
            <person name="Guo C."/>
            <person name="Argimon S."/>
            <person name="Zhang W."/>
            <person name="Yang X."/>
            <person name="Jeffery I.B."/>
            <person name="Cooney J.C."/>
            <person name="Kagawa T.F."/>
            <person name="Liu W."/>
            <person name="Song Y."/>
            <person name="Salvetti E."/>
            <person name="Wrobel A."/>
            <person name="Rasinkangas P."/>
            <person name="Parkhill J."/>
            <person name="Rea M.C."/>
            <person name="O'Sullivan O."/>
            <person name="Ritari J."/>
            <person name="Douillard F.P."/>
            <person name="Paul Ross R."/>
            <person name="Yang R."/>
            <person name="Briner A.E."/>
            <person name="Felis G.E."/>
            <person name="de Vos W.M."/>
            <person name="Barrangou R."/>
            <person name="Klaenhammer T.R."/>
            <person name="Caufield P.W."/>
            <person name="Cui Y."/>
            <person name="Zhang H."/>
            <person name="O'Toole P.W."/>
        </authorList>
    </citation>
    <scope>NUCLEOTIDE SEQUENCE [LARGE SCALE GENOMIC DNA]</scope>
    <source>
        <strain evidence="2 3">DSM 21115</strain>
    </source>
</reference>
<accession>A0A0R2NEF7</accession>
<dbReference type="Proteomes" id="UP000050920">
    <property type="component" value="Unassembled WGS sequence"/>
</dbReference>
<dbReference type="AlphaFoldDB" id="A0A0R2NEF7"/>
<keyword evidence="1" id="KW-0472">Membrane</keyword>
<dbReference type="RefSeq" id="WP_029779042.1">
    <property type="nucleotide sequence ID" value="NZ_AYGX02000177.1"/>
</dbReference>
<dbReference type="EMBL" id="AYGX02000177">
    <property type="protein sequence ID" value="KRO22285.1"/>
    <property type="molecule type" value="Genomic_DNA"/>
</dbReference>
<evidence type="ECO:0000313" key="3">
    <source>
        <dbReference type="Proteomes" id="UP000050920"/>
    </source>
</evidence>
<gene>
    <name evidence="2" type="ORF">DY78_GL002122</name>
</gene>